<name>A0A9Q9EK89_9PEZI</name>
<dbReference type="InterPro" id="IPR036047">
    <property type="entry name" value="F-box-like_dom_sf"/>
</dbReference>
<dbReference type="SUPFAM" id="SSF81383">
    <property type="entry name" value="F-box domain"/>
    <property type="match status" value="1"/>
</dbReference>
<accession>A0A9Q9EK89</accession>
<dbReference type="AlphaFoldDB" id="A0A9Q9EK89"/>
<dbReference type="EMBL" id="CP099422">
    <property type="protein sequence ID" value="USW53009.1"/>
    <property type="molecule type" value="Genomic_DNA"/>
</dbReference>
<evidence type="ECO:0000313" key="1">
    <source>
        <dbReference type="EMBL" id="USW53009.1"/>
    </source>
</evidence>
<reference evidence="1" key="1">
    <citation type="submission" date="2022-06" db="EMBL/GenBank/DDBJ databases">
        <title>Complete genome sequences of two strains of the flax pathogen Septoria linicola.</title>
        <authorList>
            <person name="Lapalu N."/>
            <person name="Simon A."/>
            <person name="Demenou B."/>
            <person name="Paumier D."/>
            <person name="Guillot M.-P."/>
            <person name="Gout L."/>
            <person name="Valade R."/>
        </authorList>
    </citation>
    <scope>NUCLEOTIDE SEQUENCE</scope>
    <source>
        <strain evidence="1">SE15195</strain>
    </source>
</reference>
<evidence type="ECO:0000313" key="2">
    <source>
        <dbReference type="Proteomes" id="UP001056384"/>
    </source>
</evidence>
<dbReference type="Proteomes" id="UP001056384">
    <property type="component" value="Chromosome 5"/>
</dbReference>
<keyword evidence="2" id="KW-1185">Reference proteome</keyword>
<proteinExistence type="predicted"/>
<gene>
    <name evidence="1" type="ORF">Slin15195_G063280</name>
</gene>
<sequence length="308" mass="35388">MTTAADRALNVAELLERILLQLPMKDILLDQRVAKFWRDLVKSSPKLQQALFYRPDYEVETWTAVNWEIDSRDDASTVVEAVTPGVHDQSEIPHDTLVVGTRQRIVIGVPEGDDNFWQDIRDEKCKSRLLPVSVSESFKPLWYDMYLTQPPARYVVTLNHWARVEVKTDRRWNDCGKESGVACGYLMQNLLKRYGEHGLSRLHEQLLEIDAHSGPCTQIYKSTIRGITDFAKLESLAGSRDKTLSLCKQARQNLYWLLEDDNYKKLEEHGLMDRVVPDEDVEELVWGCNHMPECMGGECVGCRMSTTI</sequence>
<organism evidence="1 2">
    <name type="scientific">Septoria linicola</name>
    <dbReference type="NCBI Taxonomy" id="215465"/>
    <lineage>
        <taxon>Eukaryota</taxon>
        <taxon>Fungi</taxon>
        <taxon>Dikarya</taxon>
        <taxon>Ascomycota</taxon>
        <taxon>Pezizomycotina</taxon>
        <taxon>Dothideomycetes</taxon>
        <taxon>Dothideomycetidae</taxon>
        <taxon>Mycosphaerellales</taxon>
        <taxon>Mycosphaerellaceae</taxon>
        <taxon>Septoria</taxon>
    </lineage>
</organism>
<protein>
    <submittedName>
        <fullName evidence="1">F-box-like domain superfamily protein</fullName>
    </submittedName>
</protein>